<protein>
    <submittedName>
        <fullName evidence="1">Uncharacterized protein</fullName>
    </submittedName>
</protein>
<dbReference type="EMBL" id="CM041537">
    <property type="protein sequence ID" value="KAI3369977.1"/>
    <property type="molecule type" value="Genomic_DNA"/>
</dbReference>
<reference evidence="1" key="1">
    <citation type="submission" date="2022-04" db="EMBL/GenBank/DDBJ databases">
        <title>Jade perch genome.</title>
        <authorList>
            <person name="Chao B."/>
        </authorList>
    </citation>
    <scope>NUCLEOTIDE SEQUENCE</scope>
    <source>
        <strain evidence="1">CB-2022</strain>
    </source>
</reference>
<gene>
    <name evidence="1" type="ORF">L3Q82_024787</name>
</gene>
<proteinExistence type="predicted"/>
<keyword evidence="2" id="KW-1185">Reference proteome</keyword>
<organism evidence="1 2">
    <name type="scientific">Scortum barcoo</name>
    <name type="common">barcoo grunter</name>
    <dbReference type="NCBI Taxonomy" id="214431"/>
    <lineage>
        <taxon>Eukaryota</taxon>
        <taxon>Metazoa</taxon>
        <taxon>Chordata</taxon>
        <taxon>Craniata</taxon>
        <taxon>Vertebrata</taxon>
        <taxon>Euteleostomi</taxon>
        <taxon>Actinopterygii</taxon>
        <taxon>Neopterygii</taxon>
        <taxon>Teleostei</taxon>
        <taxon>Neoteleostei</taxon>
        <taxon>Acanthomorphata</taxon>
        <taxon>Eupercaria</taxon>
        <taxon>Centrarchiformes</taxon>
        <taxon>Terapontoidei</taxon>
        <taxon>Terapontidae</taxon>
        <taxon>Scortum</taxon>
    </lineage>
</organism>
<comment type="caution">
    <text evidence="1">The sequence shown here is derived from an EMBL/GenBank/DDBJ whole genome shotgun (WGS) entry which is preliminary data.</text>
</comment>
<accession>A0ACB8WQ64</accession>
<sequence length="124" mass="13546">MEKGRGIFSEDSALPPQKTSRESKFTGHSYPTGKIEVLGDIFQFTVDVSEFSPEDVIITSSNNLMEVHAEKLGEDGAITNTFSHKCKLPSNVDPTSVTITLETNGVLTVRARRAAEYLSLPLCV</sequence>
<dbReference type="Proteomes" id="UP000831701">
    <property type="component" value="Chromosome 7"/>
</dbReference>
<evidence type="ECO:0000313" key="2">
    <source>
        <dbReference type="Proteomes" id="UP000831701"/>
    </source>
</evidence>
<name>A0ACB8WQ64_9TELE</name>
<evidence type="ECO:0000313" key="1">
    <source>
        <dbReference type="EMBL" id="KAI3369977.1"/>
    </source>
</evidence>